<dbReference type="Proteomes" id="UP000242180">
    <property type="component" value="Unassembled WGS sequence"/>
</dbReference>
<gene>
    <name evidence="2" type="ORF">BCR43DRAFT_481734</name>
</gene>
<keyword evidence="1" id="KW-1133">Transmembrane helix</keyword>
<evidence type="ECO:0000313" key="3">
    <source>
        <dbReference type="Proteomes" id="UP000242180"/>
    </source>
</evidence>
<proteinExistence type="predicted"/>
<accession>A0A1X2HSK7</accession>
<sequence length="51" mass="5790">MGSKAEGHPLICPLSFLYFFDSFLFSFFCSYRPGPNGQSMQGLMYLNDLDV</sequence>
<reference evidence="2 3" key="1">
    <citation type="submission" date="2016-07" db="EMBL/GenBank/DDBJ databases">
        <title>Pervasive Adenine N6-methylation of Active Genes in Fungi.</title>
        <authorList>
            <consortium name="DOE Joint Genome Institute"/>
            <person name="Mondo S.J."/>
            <person name="Dannebaum R.O."/>
            <person name="Kuo R.C."/>
            <person name="Labutti K."/>
            <person name="Haridas S."/>
            <person name="Kuo A."/>
            <person name="Salamov A."/>
            <person name="Ahrendt S.R."/>
            <person name="Lipzen A."/>
            <person name="Sullivan W."/>
            <person name="Andreopoulos W.B."/>
            <person name="Clum A."/>
            <person name="Lindquist E."/>
            <person name="Daum C."/>
            <person name="Ramamoorthy G.K."/>
            <person name="Gryganskyi A."/>
            <person name="Culley D."/>
            <person name="Magnuson J.K."/>
            <person name="James T.Y."/>
            <person name="O'Malley M.A."/>
            <person name="Stajich J.E."/>
            <person name="Spatafora J.W."/>
            <person name="Visel A."/>
            <person name="Grigoriev I.V."/>
        </authorList>
    </citation>
    <scope>NUCLEOTIDE SEQUENCE [LARGE SCALE GENOMIC DNA]</scope>
    <source>
        <strain evidence="2 3">NRRL 2496</strain>
    </source>
</reference>
<keyword evidence="1" id="KW-0472">Membrane</keyword>
<dbReference type="EMBL" id="MCGN01000001">
    <property type="protein sequence ID" value="ORZ02556.1"/>
    <property type="molecule type" value="Genomic_DNA"/>
</dbReference>
<evidence type="ECO:0000313" key="2">
    <source>
        <dbReference type="EMBL" id="ORZ02556.1"/>
    </source>
</evidence>
<keyword evidence="1" id="KW-0812">Transmembrane</keyword>
<dbReference type="AlphaFoldDB" id="A0A1X2HSK7"/>
<comment type="caution">
    <text evidence="2">The sequence shown here is derived from an EMBL/GenBank/DDBJ whole genome shotgun (WGS) entry which is preliminary data.</text>
</comment>
<keyword evidence="3" id="KW-1185">Reference proteome</keyword>
<evidence type="ECO:0000256" key="1">
    <source>
        <dbReference type="SAM" id="Phobius"/>
    </source>
</evidence>
<organism evidence="2 3">
    <name type="scientific">Syncephalastrum racemosum</name>
    <name type="common">Filamentous fungus</name>
    <dbReference type="NCBI Taxonomy" id="13706"/>
    <lineage>
        <taxon>Eukaryota</taxon>
        <taxon>Fungi</taxon>
        <taxon>Fungi incertae sedis</taxon>
        <taxon>Mucoromycota</taxon>
        <taxon>Mucoromycotina</taxon>
        <taxon>Mucoromycetes</taxon>
        <taxon>Mucorales</taxon>
        <taxon>Syncephalastraceae</taxon>
        <taxon>Syncephalastrum</taxon>
    </lineage>
</organism>
<dbReference type="InParanoid" id="A0A1X2HSK7"/>
<name>A0A1X2HSK7_SYNRA</name>
<feature type="transmembrane region" description="Helical" evidence="1">
    <location>
        <begin position="16"/>
        <end position="34"/>
    </location>
</feature>
<protein>
    <submittedName>
        <fullName evidence="2">Uncharacterized protein</fullName>
    </submittedName>
</protein>